<dbReference type="EMBL" id="HBIE01017062">
    <property type="protein sequence ID" value="CAE0310384.1"/>
    <property type="molecule type" value="Transcribed_RNA"/>
</dbReference>
<name>A0A7S3I1D7_9SPIT</name>
<accession>A0A7S3I1D7</accession>
<organism evidence="1">
    <name type="scientific">Favella ehrenbergii</name>
    <dbReference type="NCBI Taxonomy" id="182087"/>
    <lineage>
        <taxon>Eukaryota</taxon>
        <taxon>Sar</taxon>
        <taxon>Alveolata</taxon>
        <taxon>Ciliophora</taxon>
        <taxon>Intramacronucleata</taxon>
        <taxon>Spirotrichea</taxon>
        <taxon>Choreotrichia</taxon>
        <taxon>Tintinnida</taxon>
        <taxon>Xystonellidae</taxon>
        <taxon>Favella</taxon>
    </lineage>
</organism>
<proteinExistence type="predicted"/>
<evidence type="ECO:0000313" key="1">
    <source>
        <dbReference type="EMBL" id="CAE0310384.1"/>
    </source>
</evidence>
<dbReference type="AlphaFoldDB" id="A0A7S3I1D7"/>
<sequence>MIEKEDGDLEQAVMLIGGWSKHKYLTEINMFYPALNKLAVWGVGTSLIQPDMVTKRPIRYKDSLYVLGRHHIHVIDLKAKQTFLQNKNGENKAYDIACNARRAYEALED</sequence>
<gene>
    <name evidence="1" type="ORF">FEHR0123_LOCUS5301</name>
</gene>
<reference evidence="1" key="1">
    <citation type="submission" date="2021-01" db="EMBL/GenBank/DDBJ databases">
        <authorList>
            <person name="Corre E."/>
            <person name="Pelletier E."/>
            <person name="Niang G."/>
            <person name="Scheremetjew M."/>
            <person name="Finn R."/>
            <person name="Kale V."/>
            <person name="Holt S."/>
            <person name="Cochrane G."/>
            <person name="Meng A."/>
            <person name="Brown T."/>
            <person name="Cohen L."/>
        </authorList>
    </citation>
    <scope>NUCLEOTIDE SEQUENCE</scope>
    <source>
        <strain evidence="1">Fehren 1</strain>
    </source>
</reference>
<protein>
    <submittedName>
        <fullName evidence="1">Uncharacterized protein</fullName>
    </submittedName>
</protein>